<dbReference type="Pfam" id="PF00069">
    <property type="entry name" value="Pkinase"/>
    <property type="match status" value="1"/>
</dbReference>
<dbReference type="SUPFAM" id="SSF56112">
    <property type="entry name" value="Protein kinase-like (PK-like)"/>
    <property type="match status" value="1"/>
</dbReference>
<dbReference type="VEuPathDB" id="FungiDB:Z517_05537"/>
<reference evidence="2 3" key="1">
    <citation type="submission" date="2015-01" db="EMBL/GenBank/DDBJ databases">
        <title>The Genome Sequence of Fonsecaea pedrosoi CBS 271.37.</title>
        <authorList>
            <consortium name="The Broad Institute Genomics Platform"/>
            <person name="Cuomo C."/>
            <person name="de Hoog S."/>
            <person name="Gorbushina A."/>
            <person name="Stielow B."/>
            <person name="Teixiera M."/>
            <person name="Abouelleil A."/>
            <person name="Chapman S.B."/>
            <person name="Priest M."/>
            <person name="Young S.K."/>
            <person name="Wortman J."/>
            <person name="Nusbaum C."/>
            <person name="Birren B."/>
        </authorList>
    </citation>
    <scope>NUCLEOTIDE SEQUENCE [LARGE SCALE GENOMIC DNA]</scope>
    <source>
        <strain evidence="2 3">CBS 271.37</strain>
    </source>
</reference>
<evidence type="ECO:0000259" key="1">
    <source>
        <dbReference type="PROSITE" id="PS50011"/>
    </source>
</evidence>
<dbReference type="HOGENOM" id="CLU_000288_31_3_1"/>
<sequence length="157" mass="18158">MLKEGDISDEQQEKWIRGLACGLQYVHENNVIHADLNSANAIISRDDVAMWLDFGGSQIDDQEALANYDEYSYRSPEYPDPPIETGAPPFWNETKHMSQDGRMSYVEDMYRQRLFPSAENLRFGPIIMGCWQGRYESMSDLEQDLNIMGVQRSRPQQ</sequence>
<proteinExistence type="predicted"/>
<dbReference type="AlphaFoldDB" id="A0A0D2GVA5"/>
<dbReference type="OrthoDB" id="4119972at2759"/>
<name>A0A0D2GVA5_9EURO</name>
<dbReference type="EMBL" id="KN846971">
    <property type="protein sequence ID" value="KIW82510.1"/>
    <property type="molecule type" value="Genomic_DNA"/>
</dbReference>
<gene>
    <name evidence="2" type="ORF">Z517_05537</name>
</gene>
<feature type="domain" description="Protein kinase" evidence="1">
    <location>
        <begin position="1"/>
        <end position="157"/>
    </location>
</feature>
<dbReference type="GO" id="GO:0005524">
    <property type="term" value="F:ATP binding"/>
    <property type="evidence" value="ECO:0007669"/>
    <property type="project" value="InterPro"/>
</dbReference>
<dbReference type="RefSeq" id="XP_013286318.1">
    <property type="nucleotide sequence ID" value="XM_013430864.1"/>
</dbReference>
<protein>
    <recommendedName>
        <fullName evidence="1">Protein kinase domain-containing protein</fullName>
    </recommendedName>
</protein>
<accession>A0A0D2GVA5</accession>
<dbReference type="STRING" id="1442368.A0A0D2GVA5"/>
<dbReference type="Proteomes" id="UP000053029">
    <property type="component" value="Unassembled WGS sequence"/>
</dbReference>
<dbReference type="GeneID" id="25305027"/>
<dbReference type="GO" id="GO:0004672">
    <property type="term" value="F:protein kinase activity"/>
    <property type="evidence" value="ECO:0007669"/>
    <property type="project" value="InterPro"/>
</dbReference>
<evidence type="ECO:0000313" key="2">
    <source>
        <dbReference type="EMBL" id="KIW82510.1"/>
    </source>
</evidence>
<dbReference type="PROSITE" id="PS50011">
    <property type="entry name" value="PROTEIN_KINASE_DOM"/>
    <property type="match status" value="1"/>
</dbReference>
<dbReference type="InterPro" id="IPR000719">
    <property type="entry name" value="Prot_kinase_dom"/>
</dbReference>
<organism evidence="2 3">
    <name type="scientific">Fonsecaea pedrosoi CBS 271.37</name>
    <dbReference type="NCBI Taxonomy" id="1442368"/>
    <lineage>
        <taxon>Eukaryota</taxon>
        <taxon>Fungi</taxon>
        <taxon>Dikarya</taxon>
        <taxon>Ascomycota</taxon>
        <taxon>Pezizomycotina</taxon>
        <taxon>Eurotiomycetes</taxon>
        <taxon>Chaetothyriomycetidae</taxon>
        <taxon>Chaetothyriales</taxon>
        <taxon>Herpotrichiellaceae</taxon>
        <taxon>Fonsecaea</taxon>
    </lineage>
</organism>
<dbReference type="InterPro" id="IPR011009">
    <property type="entry name" value="Kinase-like_dom_sf"/>
</dbReference>
<keyword evidence="3" id="KW-1185">Reference proteome</keyword>
<dbReference type="Gene3D" id="1.10.510.10">
    <property type="entry name" value="Transferase(Phosphotransferase) domain 1"/>
    <property type="match status" value="1"/>
</dbReference>
<evidence type="ECO:0000313" key="3">
    <source>
        <dbReference type="Proteomes" id="UP000053029"/>
    </source>
</evidence>